<comment type="caution">
    <text evidence="1">The sequence shown here is derived from an EMBL/GenBank/DDBJ whole genome shotgun (WGS) entry which is preliminary data.</text>
</comment>
<dbReference type="Proteomes" id="UP001525890">
    <property type="component" value="Unassembled WGS sequence"/>
</dbReference>
<keyword evidence="1" id="KW-0255">Endonuclease</keyword>
<evidence type="ECO:0000313" key="2">
    <source>
        <dbReference type="Proteomes" id="UP001525890"/>
    </source>
</evidence>
<keyword evidence="1" id="KW-0378">Hydrolase</keyword>
<organism evidence="1 2">
    <name type="scientific">Laspinema palackyanum D2a</name>
    <dbReference type="NCBI Taxonomy" id="2953684"/>
    <lineage>
        <taxon>Bacteria</taxon>
        <taxon>Bacillati</taxon>
        <taxon>Cyanobacteriota</taxon>
        <taxon>Cyanophyceae</taxon>
        <taxon>Oscillatoriophycideae</taxon>
        <taxon>Oscillatoriales</taxon>
        <taxon>Laspinemataceae</taxon>
        <taxon>Laspinema</taxon>
        <taxon>Laspinema palackyanum</taxon>
    </lineage>
</organism>
<proteinExistence type="predicted"/>
<keyword evidence="1" id="KW-0540">Nuclease</keyword>
<dbReference type="RefSeq" id="WP_368008972.1">
    <property type="nucleotide sequence ID" value="NZ_JAMXFF010000052.1"/>
</dbReference>
<dbReference type="EMBL" id="JAMXFF010000052">
    <property type="protein sequence ID" value="MCT7969515.1"/>
    <property type="molecule type" value="Genomic_DNA"/>
</dbReference>
<dbReference type="GO" id="GO:0004519">
    <property type="term" value="F:endonuclease activity"/>
    <property type="evidence" value="ECO:0007669"/>
    <property type="project" value="UniProtKB-KW"/>
</dbReference>
<accession>A0ABT2MXP1</accession>
<name>A0ABT2MXP1_9CYAN</name>
<evidence type="ECO:0000313" key="1">
    <source>
        <dbReference type="EMBL" id="MCT7969515.1"/>
    </source>
</evidence>
<reference evidence="1 2" key="1">
    <citation type="journal article" date="2022" name="Front. Microbiol.">
        <title>High genomic differentiation and limited gene flow indicate recent cryptic speciation within the genus Laspinema (cyanobacteria).</title>
        <authorList>
            <person name="Stanojkovic A."/>
            <person name="Skoupy S."/>
            <person name="Skaloud P."/>
            <person name="Dvorak P."/>
        </authorList>
    </citation>
    <scope>NUCLEOTIDE SEQUENCE [LARGE SCALE GENOMIC DNA]</scope>
    <source>
        <strain evidence="1 2">D2a</strain>
    </source>
</reference>
<gene>
    <name evidence="1" type="ORF">NG799_24685</name>
</gene>
<protein>
    <submittedName>
        <fullName evidence="1">Restriction endonuclease</fullName>
    </submittedName>
</protein>
<sequence length="241" mass="27631">MNPEDLPFDIINQFRKNSTQRKVFDLLADQQWHCRKCEGSKIGSGQYAGGGGIQGLQRGTKSRPGLIIETTSKYCENCKSNQLQDRWTGNLQPANSSTNISLKLAKKILEFYAYRDVIEQRTRSVHELIIDHRFPMERWGDTEPPHDADMTPAEIKQKFQLLKKDSAGNHNLLKSRSCERCIKTNKRGTPLGIKFYYEGDENWPADVPVRGKDAETGCVGCGWYDFETWRDRLNQQIAQTD</sequence>
<keyword evidence="2" id="KW-1185">Reference proteome</keyword>